<evidence type="ECO:0000256" key="2">
    <source>
        <dbReference type="SAM" id="Phobius"/>
    </source>
</evidence>
<dbReference type="EMBL" id="PIPR01000001">
    <property type="protein sequence ID" value="RUO42195.1"/>
    <property type="molecule type" value="Genomic_DNA"/>
</dbReference>
<comment type="caution">
    <text evidence="3">The sequence shown here is derived from an EMBL/GenBank/DDBJ whole genome shotgun (WGS) entry which is preliminary data.</text>
</comment>
<gene>
    <name evidence="3" type="ORF">CWE22_08630</name>
</gene>
<dbReference type="AlphaFoldDB" id="A0A7Z6ZWB1"/>
<keyword evidence="2" id="KW-0472">Membrane</keyword>
<keyword evidence="4" id="KW-1185">Reference proteome</keyword>
<dbReference type="Proteomes" id="UP000287766">
    <property type="component" value="Unassembled WGS sequence"/>
</dbReference>
<name>A0A7Z6ZWB1_9GAMM</name>
<evidence type="ECO:0000313" key="3">
    <source>
        <dbReference type="EMBL" id="RUO42195.1"/>
    </source>
</evidence>
<organism evidence="3 4">
    <name type="scientific">Pseudidiomarina aestuarii</name>
    <dbReference type="NCBI Taxonomy" id="624146"/>
    <lineage>
        <taxon>Bacteria</taxon>
        <taxon>Pseudomonadati</taxon>
        <taxon>Pseudomonadota</taxon>
        <taxon>Gammaproteobacteria</taxon>
        <taxon>Alteromonadales</taxon>
        <taxon>Idiomarinaceae</taxon>
        <taxon>Pseudidiomarina</taxon>
    </lineage>
</organism>
<feature type="transmembrane region" description="Helical" evidence="2">
    <location>
        <begin position="32"/>
        <end position="55"/>
    </location>
</feature>
<keyword evidence="2" id="KW-0812">Transmembrane</keyword>
<feature type="region of interest" description="Disordered" evidence="1">
    <location>
        <begin position="73"/>
        <end position="93"/>
    </location>
</feature>
<proteinExistence type="predicted"/>
<evidence type="ECO:0000256" key="1">
    <source>
        <dbReference type="SAM" id="MobiDB-lite"/>
    </source>
</evidence>
<keyword evidence="2" id="KW-1133">Transmembrane helix</keyword>
<accession>A0A7Z6ZWB1</accession>
<feature type="transmembrane region" description="Helical" evidence="2">
    <location>
        <begin position="7"/>
        <end position="26"/>
    </location>
</feature>
<evidence type="ECO:0000313" key="4">
    <source>
        <dbReference type="Proteomes" id="UP000287766"/>
    </source>
</evidence>
<reference evidence="4" key="1">
    <citation type="journal article" date="2018" name="Front. Microbiol.">
        <title>Genome-Based Analysis Reveals the Taxonomy and Diversity of the Family Idiomarinaceae.</title>
        <authorList>
            <person name="Liu Y."/>
            <person name="Lai Q."/>
            <person name="Shao Z."/>
        </authorList>
    </citation>
    <scope>NUCLEOTIDE SEQUENCE [LARGE SCALE GENOMIC DNA]</scope>
    <source>
        <strain evidence="4">KYW314</strain>
    </source>
</reference>
<protein>
    <submittedName>
        <fullName evidence="3">Uncharacterized protein</fullName>
    </submittedName>
</protein>
<sequence>MKRANGFYFGSVIGFLSYLINESFIVQDKISGILSVLIESLFFGLFVGILMMFGLSALAGRAHSDTNCSSDFADLKPNPKKEIHFRPPGKEKK</sequence>